<evidence type="ECO:0000256" key="10">
    <source>
        <dbReference type="HAMAP-Rule" id="MF_00244"/>
    </source>
</evidence>
<dbReference type="InterPro" id="IPR004821">
    <property type="entry name" value="Cyt_trans-like"/>
</dbReference>
<gene>
    <name evidence="10" type="primary">nadD</name>
    <name evidence="12" type="ORF">A9C19_05875</name>
</gene>
<keyword evidence="13" id="KW-1185">Reference proteome</keyword>
<comment type="function">
    <text evidence="1 10">Catalyzes the reversible adenylation of nicotinate mononucleotide (NaMN) to nicotinic acid adenine dinucleotide (NaAD).</text>
</comment>
<dbReference type="NCBIfam" id="NF000840">
    <property type="entry name" value="PRK00071.1-3"/>
    <property type="match status" value="1"/>
</dbReference>
<evidence type="ECO:0000256" key="8">
    <source>
        <dbReference type="ARBA" id="ARBA00023027"/>
    </source>
</evidence>
<dbReference type="NCBIfam" id="TIGR00125">
    <property type="entry name" value="cyt_tran_rel"/>
    <property type="match status" value="1"/>
</dbReference>
<dbReference type="EC" id="2.7.7.18" evidence="10"/>
<evidence type="ECO:0000256" key="4">
    <source>
        <dbReference type="ARBA" id="ARBA00022679"/>
    </source>
</evidence>
<dbReference type="GO" id="GO:0009435">
    <property type="term" value="P:NAD+ biosynthetic process"/>
    <property type="evidence" value="ECO:0007669"/>
    <property type="project" value="UniProtKB-UniRule"/>
</dbReference>
<evidence type="ECO:0000256" key="9">
    <source>
        <dbReference type="ARBA" id="ARBA00048721"/>
    </source>
</evidence>
<keyword evidence="6 10" id="KW-0547">Nucleotide-binding</keyword>
<dbReference type="OrthoDB" id="5295945at2"/>
<dbReference type="GO" id="GO:0005524">
    <property type="term" value="F:ATP binding"/>
    <property type="evidence" value="ECO:0007669"/>
    <property type="project" value="UniProtKB-KW"/>
</dbReference>
<dbReference type="EMBL" id="CP016020">
    <property type="protein sequence ID" value="APH04309.1"/>
    <property type="molecule type" value="Genomic_DNA"/>
</dbReference>
<dbReference type="STRING" id="1547283.A9C19_05875"/>
<dbReference type="InterPro" id="IPR005248">
    <property type="entry name" value="NadD/NMNAT"/>
</dbReference>
<name>A0A1L3MPQ2_9BACI</name>
<comment type="catalytic activity">
    <reaction evidence="9 10">
        <text>nicotinate beta-D-ribonucleotide + ATP + H(+) = deamido-NAD(+) + diphosphate</text>
        <dbReference type="Rhea" id="RHEA:22860"/>
        <dbReference type="ChEBI" id="CHEBI:15378"/>
        <dbReference type="ChEBI" id="CHEBI:30616"/>
        <dbReference type="ChEBI" id="CHEBI:33019"/>
        <dbReference type="ChEBI" id="CHEBI:57502"/>
        <dbReference type="ChEBI" id="CHEBI:58437"/>
        <dbReference type="EC" id="2.7.7.18"/>
    </reaction>
</comment>
<protein>
    <recommendedName>
        <fullName evidence="10">Probable nicotinate-nucleotide adenylyltransferase</fullName>
        <ecNumber evidence="10">2.7.7.18</ecNumber>
    </recommendedName>
    <alternativeName>
        <fullName evidence="10">Deamido-NAD(+) diphosphorylase</fullName>
    </alternativeName>
    <alternativeName>
        <fullName evidence="10">Deamido-NAD(+) pyrophosphorylase</fullName>
    </alternativeName>
    <alternativeName>
        <fullName evidence="10">Nicotinate mononucleotide adenylyltransferase</fullName>
        <shortName evidence="10">NaMN adenylyltransferase</shortName>
    </alternativeName>
</protein>
<keyword evidence="3 10" id="KW-0662">Pyridine nucleotide biosynthesis</keyword>
<evidence type="ECO:0000256" key="2">
    <source>
        <dbReference type="ARBA" id="ARBA00005019"/>
    </source>
</evidence>
<keyword evidence="5 10" id="KW-0548">Nucleotidyltransferase</keyword>
<dbReference type="FunFam" id="3.40.50.620:FF:000079">
    <property type="entry name" value="Probable nicotinate-nucleotide adenylyltransferase"/>
    <property type="match status" value="1"/>
</dbReference>
<dbReference type="KEGG" id="bwh:A9C19_05875"/>
<dbReference type="PANTHER" id="PTHR39321:SF3">
    <property type="entry name" value="PHOSPHOPANTETHEINE ADENYLYLTRANSFERASE"/>
    <property type="match status" value="1"/>
</dbReference>
<evidence type="ECO:0000256" key="5">
    <source>
        <dbReference type="ARBA" id="ARBA00022695"/>
    </source>
</evidence>
<keyword evidence="7 10" id="KW-0067">ATP-binding</keyword>
<dbReference type="SUPFAM" id="SSF52374">
    <property type="entry name" value="Nucleotidylyl transferase"/>
    <property type="match status" value="1"/>
</dbReference>
<evidence type="ECO:0000259" key="11">
    <source>
        <dbReference type="Pfam" id="PF01467"/>
    </source>
</evidence>
<evidence type="ECO:0000313" key="13">
    <source>
        <dbReference type="Proteomes" id="UP000181936"/>
    </source>
</evidence>
<dbReference type="PANTHER" id="PTHR39321">
    <property type="entry name" value="NICOTINATE-NUCLEOTIDE ADENYLYLTRANSFERASE-RELATED"/>
    <property type="match status" value="1"/>
</dbReference>
<dbReference type="CDD" id="cd02165">
    <property type="entry name" value="NMNAT"/>
    <property type="match status" value="1"/>
</dbReference>
<dbReference type="AlphaFoldDB" id="A0A1L3MPQ2"/>
<dbReference type="Pfam" id="PF01467">
    <property type="entry name" value="CTP_transf_like"/>
    <property type="match status" value="1"/>
</dbReference>
<dbReference type="GO" id="GO:0004515">
    <property type="term" value="F:nicotinate-nucleotide adenylyltransferase activity"/>
    <property type="evidence" value="ECO:0007669"/>
    <property type="project" value="UniProtKB-UniRule"/>
</dbReference>
<comment type="pathway">
    <text evidence="2 10">Cofactor biosynthesis; NAD(+) biosynthesis; deamido-NAD(+) from nicotinate D-ribonucleotide: step 1/1.</text>
</comment>
<keyword evidence="8 10" id="KW-0520">NAD</keyword>
<accession>A0A1L3MPQ2</accession>
<evidence type="ECO:0000256" key="3">
    <source>
        <dbReference type="ARBA" id="ARBA00022642"/>
    </source>
</evidence>
<evidence type="ECO:0000256" key="6">
    <source>
        <dbReference type="ARBA" id="ARBA00022741"/>
    </source>
</evidence>
<dbReference type="NCBIfam" id="NF000841">
    <property type="entry name" value="PRK00071.1-4"/>
    <property type="match status" value="1"/>
</dbReference>
<reference evidence="12 13" key="1">
    <citation type="journal article" date="2016" name="Sci. Rep.">
        <title>Complete genome sequence and transcriptomic analysis of a novel marine strain Bacillus weihaiensis reveals the mechanism of brown algae degradation.</title>
        <authorList>
            <person name="Zhu Y."/>
            <person name="Chen P."/>
            <person name="Bao Y."/>
            <person name="Men Y."/>
            <person name="Zeng Y."/>
            <person name="Yang J."/>
            <person name="Sun J."/>
            <person name="Sun Y."/>
        </authorList>
    </citation>
    <scope>NUCLEOTIDE SEQUENCE [LARGE SCALE GENOMIC DNA]</scope>
    <source>
        <strain evidence="12 13">Alg07</strain>
    </source>
</reference>
<dbReference type="InterPro" id="IPR014729">
    <property type="entry name" value="Rossmann-like_a/b/a_fold"/>
</dbReference>
<dbReference type="RefSeq" id="WP_072579102.1">
    <property type="nucleotide sequence ID" value="NZ_CP016020.1"/>
</dbReference>
<dbReference type="UniPathway" id="UPA00253">
    <property type="reaction ID" value="UER00332"/>
</dbReference>
<dbReference type="NCBIfam" id="TIGR00482">
    <property type="entry name" value="nicotinate (nicotinamide) nucleotide adenylyltransferase"/>
    <property type="match status" value="1"/>
</dbReference>
<keyword evidence="4 10" id="KW-0808">Transferase</keyword>
<comment type="similarity">
    <text evidence="10">Belongs to the NadD family.</text>
</comment>
<dbReference type="Proteomes" id="UP000181936">
    <property type="component" value="Chromosome"/>
</dbReference>
<evidence type="ECO:0000313" key="12">
    <source>
        <dbReference type="EMBL" id="APH04309.1"/>
    </source>
</evidence>
<sequence length="189" mass="22062">MKKIGILGGTFDPPHLGHLFIANEVLHKMQLSEIWFIPNEVPPHKQADNFTDSRHRLEMLKLAVKDCSAFHVSTIELERDGASYTYDTLQLLHEEFPEHSFYFIIGADMIEYLSKWHKIDELVNMITFIGVNRRGYETKSPYPVTTIDIPLFEVSSTMLRERLSKNETTAYLLQEEVKRYIEENHLYGT</sequence>
<evidence type="ECO:0000256" key="7">
    <source>
        <dbReference type="ARBA" id="ARBA00022840"/>
    </source>
</evidence>
<proteinExistence type="inferred from homology"/>
<feature type="domain" description="Cytidyltransferase-like" evidence="11">
    <location>
        <begin position="6"/>
        <end position="162"/>
    </location>
</feature>
<organism evidence="12 13">
    <name type="scientific">Bacillus weihaiensis</name>
    <dbReference type="NCBI Taxonomy" id="1547283"/>
    <lineage>
        <taxon>Bacteria</taxon>
        <taxon>Bacillati</taxon>
        <taxon>Bacillota</taxon>
        <taxon>Bacilli</taxon>
        <taxon>Bacillales</taxon>
        <taxon>Bacillaceae</taxon>
        <taxon>Bacillus</taxon>
    </lineage>
</organism>
<dbReference type="Gene3D" id="3.40.50.620">
    <property type="entry name" value="HUPs"/>
    <property type="match status" value="1"/>
</dbReference>
<dbReference type="HAMAP" id="MF_00244">
    <property type="entry name" value="NaMN_adenylyltr"/>
    <property type="match status" value="1"/>
</dbReference>
<evidence type="ECO:0000256" key="1">
    <source>
        <dbReference type="ARBA" id="ARBA00002324"/>
    </source>
</evidence>